<accession>A0A8S2ETY8</accession>
<evidence type="ECO:0000313" key="2">
    <source>
        <dbReference type="EMBL" id="CAF4062543.1"/>
    </source>
</evidence>
<evidence type="ECO:0000313" key="1">
    <source>
        <dbReference type="EMBL" id="CAF1255472.1"/>
    </source>
</evidence>
<protein>
    <submittedName>
        <fullName evidence="1">Uncharacterized protein</fullName>
    </submittedName>
</protein>
<dbReference type="EMBL" id="CAJOBA010038540">
    <property type="protein sequence ID" value="CAF4062543.1"/>
    <property type="molecule type" value="Genomic_DNA"/>
</dbReference>
<dbReference type="Proteomes" id="UP000677228">
    <property type="component" value="Unassembled WGS sequence"/>
</dbReference>
<proteinExistence type="predicted"/>
<dbReference type="AlphaFoldDB" id="A0A8S2ETY8"/>
<gene>
    <name evidence="1" type="ORF">OVA965_LOCUS26473</name>
    <name evidence="2" type="ORF">TMI583_LOCUS27213</name>
</gene>
<evidence type="ECO:0000313" key="3">
    <source>
        <dbReference type="Proteomes" id="UP000677228"/>
    </source>
</evidence>
<organism evidence="1 3">
    <name type="scientific">Didymodactylos carnosus</name>
    <dbReference type="NCBI Taxonomy" id="1234261"/>
    <lineage>
        <taxon>Eukaryota</taxon>
        <taxon>Metazoa</taxon>
        <taxon>Spiralia</taxon>
        <taxon>Gnathifera</taxon>
        <taxon>Rotifera</taxon>
        <taxon>Eurotatoria</taxon>
        <taxon>Bdelloidea</taxon>
        <taxon>Philodinida</taxon>
        <taxon>Philodinidae</taxon>
        <taxon>Didymodactylos</taxon>
    </lineage>
</organism>
<sequence>MLHCEACELEKTELDKMALNTSEGYILPSFYLLSELKADGYVSNNKIKFEFYIRPATYLDSTIMLHRENQQLRTQLQQLNNVNDCGTGSDTTDEHYYEEIGQSGSLTSIQDQLTNLEAVVKHADMPEDMQKFAVDIAIAALKILIRKHLMADTTQFGIVLLVKNTV</sequence>
<comment type="caution">
    <text evidence="1">The sequence shown here is derived from an EMBL/GenBank/DDBJ whole genome shotgun (WGS) entry which is preliminary data.</text>
</comment>
<dbReference type="Proteomes" id="UP000682733">
    <property type="component" value="Unassembled WGS sequence"/>
</dbReference>
<name>A0A8S2ETY8_9BILA</name>
<dbReference type="EMBL" id="CAJNOK010016987">
    <property type="protein sequence ID" value="CAF1255472.1"/>
    <property type="molecule type" value="Genomic_DNA"/>
</dbReference>
<reference evidence="1" key="1">
    <citation type="submission" date="2021-02" db="EMBL/GenBank/DDBJ databases">
        <authorList>
            <person name="Nowell W R."/>
        </authorList>
    </citation>
    <scope>NUCLEOTIDE SEQUENCE</scope>
</reference>